<sequence length="185" mass="20479">MVFLFSSRLLPSTPLHSTALHFTSLHFTSLHFTAPSLTPTNPPPSLSPSPSSIGTLRAYFRRFRHSFRTPRRPPFASASSPPTHHLRVRSLPSVGRSHCTTSATTSRSLLRYATLLYSTLLFDSYSPILPKTCPAASNNYRAFYSRNFGSHLASARRREASAGLPDCRPGPAQQAPRRKQSITGR</sequence>
<accession>A0AAN9TRM0</accession>
<feature type="compositionally biased region" description="Basic residues" evidence="1">
    <location>
        <begin position="176"/>
        <end position="185"/>
    </location>
</feature>
<evidence type="ECO:0000256" key="1">
    <source>
        <dbReference type="SAM" id="MobiDB-lite"/>
    </source>
</evidence>
<dbReference type="AlphaFoldDB" id="A0AAN9TRM0"/>
<feature type="region of interest" description="Disordered" evidence="1">
    <location>
        <begin position="159"/>
        <end position="185"/>
    </location>
</feature>
<reference evidence="2 3" key="1">
    <citation type="submission" date="2024-03" db="EMBL/GenBank/DDBJ databases">
        <title>Adaptation during the transition from Ophiocordyceps entomopathogen to insect associate is accompanied by gene loss and intensified selection.</title>
        <authorList>
            <person name="Ward C.M."/>
            <person name="Onetto C.A."/>
            <person name="Borneman A.R."/>
        </authorList>
    </citation>
    <scope>NUCLEOTIDE SEQUENCE [LARGE SCALE GENOMIC DNA]</scope>
    <source>
        <strain evidence="2">AWRI1</strain>
        <tissue evidence="2">Single Adult Female</tissue>
    </source>
</reference>
<evidence type="ECO:0000313" key="2">
    <source>
        <dbReference type="EMBL" id="KAK7602951.1"/>
    </source>
</evidence>
<feature type="region of interest" description="Disordered" evidence="1">
    <location>
        <begin position="71"/>
        <end position="99"/>
    </location>
</feature>
<gene>
    <name evidence="2" type="ORF">V9T40_006925</name>
</gene>
<evidence type="ECO:0000313" key="3">
    <source>
        <dbReference type="Proteomes" id="UP001367676"/>
    </source>
</evidence>
<comment type="caution">
    <text evidence="2">The sequence shown here is derived from an EMBL/GenBank/DDBJ whole genome shotgun (WGS) entry which is preliminary data.</text>
</comment>
<protein>
    <submittedName>
        <fullName evidence="2">Uncharacterized protein</fullName>
    </submittedName>
</protein>
<name>A0AAN9TRM0_9HEMI</name>
<proteinExistence type="predicted"/>
<dbReference type="EMBL" id="JBBCAQ010000007">
    <property type="protein sequence ID" value="KAK7602951.1"/>
    <property type="molecule type" value="Genomic_DNA"/>
</dbReference>
<dbReference type="Proteomes" id="UP001367676">
    <property type="component" value="Unassembled WGS sequence"/>
</dbReference>
<feature type="compositionally biased region" description="Low complexity" evidence="1">
    <location>
        <begin position="74"/>
        <end position="83"/>
    </location>
</feature>
<organism evidence="2 3">
    <name type="scientific">Parthenolecanium corni</name>
    <dbReference type="NCBI Taxonomy" id="536013"/>
    <lineage>
        <taxon>Eukaryota</taxon>
        <taxon>Metazoa</taxon>
        <taxon>Ecdysozoa</taxon>
        <taxon>Arthropoda</taxon>
        <taxon>Hexapoda</taxon>
        <taxon>Insecta</taxon>
        <taxon>Pterygota</taxon>
        <taxon>Neoptera</taxon>
        <taxon>Paraneoptera</taxon>
        <taxon>Hemiptera</taxon>
        <taxon>Sternorrhyncha</taxon>
        <taxon>Coccoidea</taxon>
        <taxon>Coccidae</taxon>
        <taxon>Parthenolecanium</taxon>
    </lineage>
</organism>
<keyword evidence="3" id="KW-1185">Reference proteome</keyword>